<evidence type="ECO:0000256" key="1">
    <source>
        <dbReference type="ARBA" id="ARBA00004606"/>
    </source>
</evidence>
<dbReference type="SUPFAM" id="SSF53448">
    <property type="entry name" value="Nucleotide-diphospho-sugar transferases"/>
    <property type="match status" value="1"/>
</dbReference>
<dbReference type="InterPro" id="IPR022751">
    <property type="entry name" value="Alpha_mannosyltransferase"/>
</dbReference>
<protein>
    <recommendedName>
        <fullName evidence="13">Glycosyltransferase family 71 protein</fullName>
    </recommendedName>
</protein>
<dbReference type="EMBL" id="CP059272">
    <property type="protein sequence ID" value="QLQ81629.1"/>
    <property type="molecule type" value="Genomic_DNA"/>
</dbReference>
<evidence type="ECO:0000256" key="8">
    <source>
        <dbReference type="ARBA" id="ARBA00023136"/>
    </source>
</evidence>
<accession>A0A7H9HWH0</accession>
<reference evidence="11 12" key="1">
    <citation type="submission" date="2020-06" db="EMBL/GenBank/DDBJ databases">
        <title>The yeast mating-type switching endonuclease HO is a domesticated member of an unorthodox homing genetic element family.</title>
        <authorList>
            <person name="Coughlan A.Y."/>
            <person name="Lombardi L."/>
            <person name="Braun-Galleani S."/>
            <person name="Martos A.R."/>
            <person name="Galeote V."/>
            <person name="Bigey F."/>
            <person name="Dequin S."/>
            <person name="Byrne K.P."/>
            <person name="Wolfe K.H."/>
        </authorList>
    </citation>
    <scope>NUCLEOTIDE SEQUENCE [LARGE SCALE GENOMIC DNA]</scope>
    <source>
        <strain evidence="11 12">CBS2947</strain>
    </source>
</reference>
<dbReference type="Proteomes" id="UP000510647">
    <property type="component" value="Chromosome 6"/>
</dbReference>
<keyword evidence="12" id="KW-1185">Reference proteome</keyword>
<gene>
    <name evidence="11" type="ORF">HG537_0F03900</name>
</gene>
<dbReference type="OrthoDB" id="430354at2759"/>
<evidence type="ECO:0000256" key="6">
    <source>
        <dbReference type="ARBA" id="ARBA00022968"/>
    </source>
</evidence>
<evidence type="ECO:0000256" key="3">
    <source>
        <dbReference type="ARBA" id="ARBA00022676"/>
    </source>
</evidence>
<keyword evidence="6" id="KW-0735">Signal-anchor</keyword>
<evidence type="ECO:0000256" key="5">
    <source>
        <dbReference type="ARBA" id="ARBA00022692"/>
    </source>
</evidence>
<dbReference type="PANTHER" id="PTHR31392:SF1">
    <property type="entry name" value="ALPHA-1,3-MANNOSYLTRANSFERASE MNN1-RELATED"/>
    <property type="match status" value="1"/>
</dbReference>
<dbReference type="GO" id="GO:0006493">
    <property type="term" value="P:protein O-linked glycosylation"/>
    <property type="evidence" value="ECO:0007669"/>
    <property type="project" value="TreeGrafter"/>
</dbReference>
<evidence type="ECO:0000256" key="9">
    <source>
        <dbReference type="ARBA" id="ARBA00023180"/>
    </source>
</evidence>
<evidence type="ECO:0000313" key="12">
    <source>
        <dbReference type="Proteomes" id="UP000510647"/>
    </source>
</evidence>
<dbReference type="GO" id="GO:0000033">
    <property type="term" value="F:alpha-1,3-mannosyltransferase activity"/>
    <property type="evidence" value="ECO:0007669"/>
    <property type="project" value="TreeGrafter"/>
</dbReference>
<organism evidence="11 12">
    <name type="scientific">Torulaspora globosa</name>
    <dbReference type="NCBI Taxonomy" id="48254"/>
    <lineage>
        <taxon>Eukaryota</taxon>
        <taxon>Fungi</taxon>
        <taxon>Dikarya</taxon>
        <taxon>Ascomycota</taxon>
        <taxon>Saccharomycotina</taxon>
        <taxon>Saccharomycetes</taxon>
        <taxon>Saccharomycetales</taxon>
        <taxon>Saccharomycetaceae</taxon>
        <taxon>Torulaspora</taxon>
    </lineage>
</organism>
<comment type="subcellular location">
    <subcellularLocation>
        <location evidence="1">Membrane</location>
        <topology evidence="1">Single-pass type II membrane protein</topology>
    </subcellularLocation>
</comment>
<comment type="similarity">
    <text evidence="2">Belongs to the MNN1/MNT family.</text>
</comment>
<feature type="transmembrane region" description="Helical" evidence="10">
    <location>
        <begin position="21"/>
        <end position="39"/>
    </location>
</feature>
<keyword evidence="8 10" id="KW-0472">Membrane</keyword>
<dbReference type="GO" id="GO:0005794">
    <property type="term" value="C:Golgi apparatus"/>
    <property type="evidence" value="ECO:0007669"/>
    <property type="project" value="TreeGrafter"/>
</dbReference>
<evidence type="ECO:0000256" key="2">
    <source>
        <dbReference type="ARBA" id="ARBA00009105"/>
    </source>
</evidence>
<dbReference type="InterPro" id="IPR029044">
    <property type="entry name" value="Nucleotide-diphossugar_trans"/>
</dbReference>
<keyword evidence="5 10" id="KW-0812">Transmembrane</keyword>
<dbReference type="AlphaFoldDB" id="A0A7H9HWH0"/>
<dbReference type="GO" id="GO:0016020">
    <property type="term" value="C:membrane"/>
    <property type="evidence" value="ECO:0007669"/>
    <property type="project" value="UniProtKB-SubCell"/>
</dbReference>
<evidence type="ECO:0000256" key="7">
    <source>
        <dbReference type="ARBA" id="ARBA00022989"/>
    </source>
</evidence>
<sequence>MRFRQVIGSLKHGRGPLIRRISLIGSCILLIYLVITSSTEATSITVSSKSKSFAESVGRSAKNSSPLRWIEDRRRKALRKAATSNGLFASLWRLNANEIDDNELQLLVNWEDAPLAEKCRYMIDATYAVNKDWSNSRIVDFYANDEVDDLLVSLLGERLRLFDYCFITGGLSMRKVFEIKSLIDPHNESNSSPEDYLKRNFPFLRQADDQTNGPMWPEIINLTSGEKEPVPELPGEFNRDFWLNWQAIAKDKGIVITLNEASKHLFYKQLKVLEHNGNRLPIQIITSGNEFSADFRTELQEIVENSNQQVYLVNCSPLLDVTFTKKNIVNVINKWLAVIFNTFEEAVLLDVDAVPFVPIEHFLLDESYKESGILMYKDRFMPEERTFQYCIDMLKGVEPSWQEKNLIKSKIKYHSGLIDVDKSEEAAVFQRFSQELLLHHVDSGLVVINKVKNLNGLLFSFMLNLDAKMKRCVYGDKEMFWLGQLYAGQNYSIYPMDGAIIGPVRESIEKDSAVYQICASQIAHCDDSQDLLWTNGGLKTCKRNHGAELDFENDPKYFKERYGDLATLQNIYNAPLNVEGMIIPKTQERWLQLEECSGYIYCATAIEKNPISDSQKSVSGHISIFDEYTVKRYNSVVSIWNES</sequence>
<evidence type="ECO:0000256" key="10">
    <source>
        <dbReference type="SAM" id="Phobius"/>
    </source>
</evidence>
<evidence type="ECO:0000256" key="4">
    <source>
        <dbReference type="ARBA" id="ARBA00022679"/>
    </source>
</evidence>
<evidence type="ECO:0000313" key="11">
    <source>
        <dbReference type="EMBL" id="QLQ81629.1"/>
    </source>
</evidence>
<proteinExistence type="inferred from homology"/>
<keyword evidence="7 10" id="KW-1133">Transmembrane helix</keyword>
<dbReference type="Pfam" id="PF11051">
    <property type="entry name" value="Mannosyl_trans3"/>
    <property type="match status" value="1"/>
</dbReference>
<keyword evidence="3" id="KW-0328">Glycosyltransferase</keyword>
<evidence type="ECO:0008006" key="13">
    <source>
        <dbReference type="Google" id="ProtNLM"/>
    </source>
</evidence>
<keyword evidence="9" id="KW-0325">Glycoprotein</keyword>
<keyword evidence="4" id="KW-0808">Transferase</keyword>
<name>A0A7H9HWH0_9SACH</name>
<dbReference type="PANTHER" id="PTHR31392">
    <property type="entry name" value="ALPHA-1,3-MANNOSYLTRANSFERASE MNN1-RELATED"/>
    <property type="match status" value="1"/>
</dbReference>